<name>A0A484AUC4_DRONA</name>
<evidence type="ECO:0000313" key="5">
    <source>
        <dbReference type="Proteomes" id="UP000295192"/>
    </source>
</evidence>
<dbReference type="Pfam" id="PF16032">
    <property type="entry name" value="DUF4788"/>
    <property type="match status" value="2"/>
</dbReference>
<dbReference type="OMA" id="CRNDLEE"/>
<dbReference type="PANTHER" id="PTHR39079">
    <property type="entry name" value="FI08034P-RELATED"/>
    <property type="match status" value="1"/>
</dbReference>
<gene>
    <name evidence="4" type="ORF">AWZ03_013307</name>
</gene>
<evidence type="ECO:0000313" key="4">
    <source>
        <dbReference type="EMBL" id="TDG40277.1"/>
    </source>
</evidence>
<feature type="domain" description="DUF4788" evidence="3">
    <location>
        <begin position="957"/>
        <end position="1180"/>
    </location>
</feature>
<reference evidence="4 5" key="1">
    <citation type="journal article" date="2019" name="J. Hered.">
        <title>An Improved Genome Assembly for Drosophila navojoa, the Basal Species in the mojavensis Cluster.</title>
        <authorList>
            <person name="Vanderlinde T."/>
            <person name="Dupim E.G."/>
            <person name="Nazario-Yepiz N.O."/>
            <person name="Carvalho A.B."/>
        </authorList>
    </citation>
    <scope>NUCLEOTIDE SEQUENCE [LARGE SCALE GENOMIC DNA]</scope>
    <source>
        <strain evidence="4">Navoj_Jal97</strain>
        <tissue evidence="4">Whole organism</tissue>
    </source>
</reference>
<feature type="domain" description="DUF4776" evidence="2">
    <location>
        <begin position="1251"/>
        <end position="1681"/>
    </location>
</feature>
<comment type="caution">
    <text evidence="4">The sequence shown here is derived from an EMBL/GenBank/DDBJ whole genome shotgun (WGS) entry which is preliminary data.</text>
</comment>
<dbReference type="EMBL" id="LSRL02000621">
    <property type="protein sequence ID" value="TDG40277.1"/>
    <property type="molecule type" value="Genomic_DNA"/>
</dbReference>
<dbReference type="PANTHER" id="PTHR39079:SF1">
    <property type="entry name" value="GH11706P-RELATED"/>
    <property type="match status" value="1"/>
</dbReference>
<sequence length="1913" mass="212742">MDTEACTYMLDVIVTYLKTTEIKIEDPQKLQVDVCFDNKPLKITSSRINVKDFKGESTFEFNSNAQILRQNVAAYGMPVVVKYEGKVIGLGNIGFPPVFIDRIDADMNDILCASSCRLQLAGKVAGTIEVLCRLYMKCTDTKPREPDYNETAKNSIHPQDILFVMGDVLPCPKATDICPDVLPPDDNNLRFELGSYQSAGPKNDPLRPMEPFPNRPATSGATCGIKTLGRRPERFTEIVARGGNDFHPFKLSARKSIGRSSNAIGFMSDSRSTPNMHFSVNDPVSADSNNDLYDPLLVLVDEQNADIKGTRFCPICLTNMSWLPKFAACVNCGAKPVPAIEQCHKEKTPTADEILKDLLGKPPETIEEYCSKQTPTVVVEEKDLKPACRCTCQNGRTCAHCRIRKLCADIFHEDEKPVPCLGAKEHTIENICMESKTLEKRGPHLTRVFSELRDLYDINATKLSDELKDKCDPVACKPKDNNLNASAKPKSKAKPLVKVEKTVSATALQKRLPVRVGHKFCAQPPSNVPPNHGWAWTKSKETRKYGWQPGFVRKSIKRIMKFFLQYLPERNAFNRCLNVACNENGNEQNLPTLRVFKKKGEIFITLRAVNNTEAEVKPIVFKIVKSDLAAAQSEIKKTLKAKGYRKCTCHNTLMMCVCRSVCEKKKLEGALQKECSRRGIESCVNHLVLTDTSDSEMEFDIHVTAPTQEAQSPAILKPPTANIATQVKNVSLCTPPRYPLKQNPYRRVYDCATNGRYTGTVFGRPAAIVLEDGMFGQMGGGLYKGNTTPGSTSSGSLQCDFKTHEYIGRAQPEQKLIKSLFAPSFKGRLLNDGRLTGGMAVQAIPGLNKQPANGECDSKCRPKATPKRLAMKTKNKLNSQTADKENKIEKSKQNKDMHYVKKSGSFTKPKPLLIQDGLTDLQKRQRAFLQIRSPPIELANRKGNECQNTRTTKCLLLTSLELNNPDFQDLQKIQAEVNFCNAFITIRQSGLNVPELMPEYSTDVSIDPTVLRQTLEECGVPVSIRYEDFLVGMGAVRFRPEDLEGIGDSMKQLVLTESCTVERDGKVVGRLEMLCSLQLKCVDEERGKESTCQLFKDKSINEKDILFIMSESQQCTDPCLGALDSVEDSQYLKFGTQSFANENIRCKPPAPRFLHNPVGNAICCEVKEMAQDCNDTVDAITDSLDHNKKLRPPCRGPPDPLGHPCTLNMHYNSCRTPLEESNLRLPCFTRIPPLDPEEYNTLSERKNELLKEKRFCPICLTNLTWLPILAACPKCGLKPMLLPQKPKIIVPDDDLIYSNLHLPPEETPSAEENPRKCRCTCRAGKLCPFCRVREKVADFYDIEKPPRESLVYENSDEEVSEVGVNEADSRPFLSRVLSEIRDLNNIKDIKPFDVVQKECARKEKAERMQAGRLQAGTCGKGEKKPTRAPIERKAPTKRRSSKPNRRISPSHKKCANRVPNIPANHGWNWYASEEALKHGWQPGLVRKPIKKIMKFFLQGPPEKLAAEKCKELMDLEKQVQPPILNLRKKNGEIFITLRALDNPHVTMKPIVFKVVKSDLGVALSQIKKKFKAKGFRKCTCHKPLMMCVCRDIFEKKCLEAALQKECKRRHMESCVAQLVLTDTSDSEMEFDFDVSPPAASPQKYVKPKTHNHETQTAAADLKVAPKYPTVIDPYWRVYDCAAGDRYTGTAFGKPGEPVFEDGLFGHGGGGPHGASAAPGGRPKPPGIWGSGHGGPMRGGAAGGGRGGGGRGGAGGGMGGGHGGPGGMGALFDKSFPGLKKKGTGKSAPIPVRMRDKDIKAVKDAKQAAKDAIKNEIARKKKGIDLIQYLREDGALPKPWDPNNPQPKNPKPIPPVVAPDGLTYEEHKKQLMNSMIMPPLETMPRLGRGYDPCQYYNSCMTPCCYPCCYCPYYG</sequence>
<dbReference type="OrthoDB" id="7883086at2759"/>
<dbReference type="InterPro" id="IPR031992">
    <property type="entry name" value="DUF4788"/>
</dbReference>
<proteinExistence type="predicted"/>
<dbReference type="STRING" id="7232.A0A484AUC4"/>
<evidence type="ECO:0000256" key="1">
    <source>
        <dbReference type="SAM" id="MobiDB-lite"/>
    </source>
</evidence>
<feature type="compositionally biased region" description="Gly residues" evidence="1">
    <location>
        <begin position="1728"/>
        <end position="1767"/>
    </location>
</feature>
<dbReference type="InterPro" id="IPR031949">
    <property type="entry name" value="DUF4776"/>
</dbReference>
<feature type="region of interest" description="Disordered" evidence="1">
    <location>
        <begin position="1700"/>
        <end position="1767"/>
    </location>
</feature>
<feature type="domain" description="DUF4788" evidence="3">
    <location>
        <begin position="13"/>
        <end position="237"/>
    </location>
</feature>
<accession>A0A484AUC4</accession>
<feature type="compositionally biased region" description="Basic residues" evidence="1">
    <location>
        <begin position="1435"/>
        <end position="1455"/>
    </location>
</feature>
<evidence type="ECO:0000259" key="2">
    <source>
        <dbReference type="Pfam" id="PF16003"/>
    </source>
</evidence>
<organism evidence="4 5">
    <name type="scientific">Drosophila navojoa</name>
    <name type="common">Fruit fly</name>
    <dbReference type="NCBI Taxonomy" id="7232"/>
    <lineage>
        <taxon>Eukaryota</taxon>
        <taxon>Metazoa</taxon>
        <taxon>Ecdysozoa</taxon>
        <taxon>Arthropoda</taxon>
        <taxon>Hexapoda</taxon>
        <taxon>Insecta</taxon>
        <taxon>Pterygota</taxon>
        <taxon>Neoptera</taxon>
        <taxon>Endopterygota</taxon>
        <taxon>Diptera</taxon>
        <taxon>Brachycera</taxon>
        <taxon>Muscomorpha</taxon>
        <taxon>Ephydroidea</taxon>
        <taxon>Drosophilidae</taxon>
        <taxon>Drosophila</taxon>
    </lineage>
</organism>
<evidence type="ECO:0008006" key="6">
    <source>
        <dbReference type="Google" id="ProtNLM"/>
    </source>
</evidence>
<evidence type="ECO:0000259" key="3">
    <source>
        <dbReference type="Pfam" id="PF16032"/>
    </source>
</evidence>
<feature type="compositionally biased region" description="Basic and acidic residues" evidence="1">
    <location>
        <begin position="1420"/>
        <end position="1434"/>
    </location>
</feature>
<feature type="domain" description="DUF4776" evidence="2">
    <location>
        <begin position="306"/>
        <end position="752"/>
    </location>
</feature>
<dbReference type="Proteomes" id="UP000295192">
    <property type="component" value="Unassembled WGS sequence"/>
</dbReference>
<feature type="region of interest" description="Disordered" evidence="1">
    <location>
        <begin position="1416"/>
        <end position="1458"/>
    </location>
</feature>
<protein>
    <recommendedName>
        <fullName evidence="6">DUF4776 domain-containing protein</fullName>
    </recommendedName>
</protein>
<keyword evidence="5" id="KW-1185">Reference proteome</keyword>
<dbReference type="Pfam" id="PF16003">
    <property type="entry name" value="DUF4776"/>
    <property type="match status" value="2"/>
</dbReference>